<gene>
    <name evidence="1" type="ORF">QAD02_003577</name>
</gene>
<name>A0ACC2NNC5_9HYME</name>
<comment type="caution">
    <text evidence="1">The sequence shown here is derived from an EMBL/GenBank/DDBJ whole genome shotgun (WGS) entry which is preliminary data.</text>
</comment>
<accession>A0ACC2NNC5</accession>
<proteinExistence type="predicted"/>
<dbReference type="EMBL" id="CM056743">
    <property type="protein sequence ID" value="KAJ8672318.1"/>
    <property type="molecule type" value="Genomic_DNA"/>
</dbReference>
<dbReference type="Proteomes" id="UP001239111">
    <property type="component" value="Chromosome 3"/>
</dbReference>
<sequence>MDSDDINLKKLYRLKVVQNAFQKHVAYSVGYYLHSIYDQNKCKYSFKRGKECIDWFSQQLQEIAHQVEHELKNPIPLIMSDEDEEKFRNCTHCHICQKPFDKETDGENRPVRDHNHFTGEFRSAAHSFCNLNYRNVYNIPVNEIIRNGICIALLDESHNCVGL</sequence>
<protein>
    <submittedName>
        <fullName evidence="1">Uncharacterized protein</fullName>
    </submittedName>
</protein>
<keyword evidence="2" id="KW-1185">Reference proteome</keyword>
<reference evidence="1" key="1">
    <citation type="submission" date="2023-04" db="EMBL/GenBank/DDBJ databases">
        <title>A chromosome-level genome assembly of the parasitoid wasp Eretmocerus hayati.</title>
        <authorList>
            <person name="Zhong Y."/>
            <person name="Liu S."/>
            <person name="Liu Y."/>
        </authorList>
    </citation>
    <scope>NUCLEOTIDE SEQUENCE</scope>
    <source>
        <strain evidence="1">ZJU_SS_LIU_2023</strain>
    </source>
</reference>
<organism evidence="1 2">
    <name type="scientific">Eretmocerus hayati</name>
    <dbReference type="NCBI Taxonomy" id="131215"/>
    <lineage>
        <taxon>Eukaryota</taxon>
        <taxon>Metazoa</taxon>
        <taxon>Ecdysozoa</taxon>
        <taxon>Arthropoda</taxon>
        <taxon>Hexapoda</taxon>
        <taxon>Insecta</taxon>
        <taxon>Pterygota</taxon>
        <taxon>Neoptera</taxon>
        <taxon>Endopterygota</taxon>
        <taxon>Hymenoptera</taxon>
        <taxon>Apocrita</taxon>
        <taxon>Proctotrupomorpha</taxon>
        <taxon>Chalcidoidea</taxon>
        <taxon>Aphelinidae</taxon>
        <taxon>Aphelininae</taxon>
        <taxon>Eretmocerus</taxon>
    </lineage>
</organism>
<evidence type="ECO:0000313" key="1">
    <source>
        <dbReference type="EMBL" id="KAJ8672318.1"/>
    </source>
</evidence>
<evidence type="ECO:0000313" key="2">
    <source>
        <dbReference type="Proteomes" id="UP001239111"/>
    </source>
</evidence>